<dbReference type="Proteomes" id="UP001239213">
    <property type="component" value="Unassembled WGS sequence"/>
</dbReference>
<feature type="compositionally biased region" description="Polar residues" evidence="1">
    <location>
        <begin position="1054"/>
        <end position="1063"/>
    </location>
</feature>
<evidence type="ECO:0000313" key="3">
    <source>
        <dbReference type="Proteomes" id="UP001239213"/>
    </source>
</evidence>
<feature type="compositionally biased region" description="Pro residues" evidence="1">
    <location>
        <begin position="1347"/>
        <end position="1370"/>
    </location>
</feature>
<feature type="region of interest" description="Disordered" evidence="1">
    <location>
        <begin position="284"/>
        <end position="303"/>
    </location>
</feature>
<feature type="region of interest" description="Disordered" evidence="1">
    <location>
        <begin position="194"/>
        <end position="264"/>
    </location>
</feature>
<feature type="region of interest" description="Disordered" evidence="1">
    <location>
        <begin position="820"/>
        <end position="871"/>
    </location>
</feature>
<feature type="region of interest" description="Disordered" evidence="1">
    <location>
        <begin position="1017"/>
        <end position="1091"/>
    </location>
</feature>
<feature type="compositionally biased region" description="Low complexity" evidence="1">
    <location>
        <begin position="230"/>
        <end position="247"/>
    </location>
</feature>
<name>A0AAJ0DR33_9PEZI</name>
<reference evidence="2" key="1">
    <citation type="submission" date="2016-11" db="EMBL/GenBank/DDBJ databases">
        <title>The genome sequence of Colletotrichum cuscutae.</title>
        <authorList>
            <person name="Baroncelli R."/>
        </authorList>
    </citation>
    <scope>NUCLEOTIDE SEQUENCE</scope>
    <source>
        <strain evidence="2">IMI 304802</strain>
    </source>
</reference>
<accession>A0AAJ0DR33</accession>
<feature type="compositionally biased region" description="Basic and acidic residues" evidence="1">
    <location>
        <begin position="1065"/>
        <end position="1079"/>
    </location>
</feature>
<feature type="compositionally biased region" description="Polar residues" evidence="1">
    <location>
        <begin position="847"/>
        <end position="861"/>
    </location>
</feature>
<protein>
    <submittedName>
        <fullName evidence="2">Uncharacterized protein</fullName>
    </submittedName>
</protein>
<feature type="compositionally biased region" description="Basic and acidic residues" evidence="1">
    <location>
        <begin position="1207"/>
        <end position="1217"/>
    </location>
</feature>
<feature type="region of interest" description="Disordered" evidence="1">
    <location>
        <begin position="458"/>
        <end position="514"/>
    </location>
</feature>
<feature type="region of interest" description="Disordered" evidence="1">
    <location>
        <begin position="1203"/>
        <end position="1288"/>
    </location>
</feature>
<feature type="compositionally biased region" description="Basic and acidic residues" evidence="1">
    <location>
        <begin position="1322"/>
        <end position="1332"/>
    </location>
</feature>
<gene>
    <name evidence="2" type="ORF">CCUS01_00316</name>
</gene>
<feature type="region of interest" description="Disordered" evidence="1">
    <location>
        <begin position="1440"/>
        <end position="1556"/>
    </location>
</feature>
<feature type="compositionally biased region" description="Low complexity" evidence="1">
    <location>
        <begin position="1440"/>
        <end position="1454"/>
    </location>
</feature>
<dbReference type="EMBL" id="MPDP01000001">
    <property type="protein sequence ID" value="KAK1499591.1"/>
    <property type="molecule type" value="Genomic_DNA"/>
</dbReference>
<comment type="caution">
    <text evidence="2">The sequence shown here is derived from an EMBL/GenBank/DDBJ whole genome shotgun (WGS) entry which is preliminary data.</text>
</comment>
<feature type="region of interest" description="Disordered" evidence="1">
    <location>
        <begin position="1311"/>
        <end position="1398"/>
    </location>
</feature>
<feature type="compositionally biased region" description="Polar residues" evidence="1">
    <location>
        <begin position="1081"/>
        <end position="1091"/>
    </location>
</feature>
<proteinExistence type="predicted"/>
<feature type="compositionally biased region" description="Low complexity" evidence="1">
    <location>
        <begin position="471"/>
        <end position="491"/>
    </location>
</feature>
<evidence type="ECO:0000256" key="1">
    <source>
        <dbReference type="SAM" id="MobiDB-lite"/>
    </source>
</evidence>
<evidence type="ECO:0000313" key="2">
    <source>
        <dbReference type="EMBL" id="KAK1499591.1"/>
    </source>
</evidence>
<feature type="region of interest" description="Disordered" evidence="1">
    <location>
        <begin position="1152"/>
        <end position="1179"/>
    </location>
</feature>
<feature type="compositionally biased region" description="Low complexity" evidence="1">
    <location>
        <begin position="1259"/>
        <end position="1282"/>
    </location>
</feature>
<feature type="compositionally biased region" description="Polar residues" evidence="1">
    <location>
        <begin position="1461"/>
        <end position="1470"/>
    </location>
</feature>
<sequence length="1556" mass="169555">MSHSRRIYASRAQSVHVALRYVTGFSHRSSSIPEADLCVEFTIVPSLSVPLCPTRLPITRFTVYFPSHRIISILAFPTTANTTLLTSSHSSSHILITSSLGPPPLALDIVLLRASALLRDWPYWKALSSRLSFVVETERILPARPKVWGLNNENPAWITLSSISFIVPAFRLASLLLSNPSIIVHEAPPFASCAPASSATMTPKPKKSKSSQLSRYRSDSAHSLAHTANTTLQTPPSTQSQPRPSTPGINEADRSTPLSRLFRRNRTNTSLNAAHQLAMEAPTSKIEGSSLGPTPAPAPPPPLPTPLLAGCPGREITGAKTNGREWACDLDEPPVLGYSEELSKTDFEEHPLAHYIRLEEGWEKHQLAMYGLILPAKVQNGTPIYTWESDSEDGEDMDKALVLSKEKGQPVKPSAQVERPRTPSNILHKVKSFANFIATSDAERDVPELPTLKELLDQFGLPPGTPTDTAPRSFLRTTRSSSSLRPKTPTRAVPSATKLRSKRSAGIERSQISNPIAPEEMRRVGSDFSQAVARRGRNISGGERDSLYASSLRSPSNLVSPSLSTSVPLYLLQPQHPTVYFGQNEAPPEFRHAPPRLAPMEYTRQYYIAKAKAEREGVDCTIRKPAVVWAWTEDFKEFLLLPQLPAGLQRNFLPDDGKDCKFSKMGRSSKNKDVGKRRSFVPLPLDLGPSTPLMPAHFRSNSYSFIGSDDNYRSSSDGFLLDRPAAANYESLVQSTRLLLDDPSTPLVEEEKDCFVGVCLNTTSEAKPLYRPGMIQASPLDRASITPLPLRFASHRASSEAQPTDALTATLPHPCNAEQLPAESHRRVSDFTQAASNEVAPSDASLRRTTSPMSLSTTSVEGSLPARRAQSRMTEASPLCYGSATSYERYRQQFTLTATGYRDENNVSPLSSEHLYEIPFTGNVSPLSNSPASAQTEVFAPMVTRRQETQQTLDDALTPVVKDETFHQSISDDAADIADTSSIYSQDSAVTAVHHPLTGCRPSSTDLMLLAPTTSELENGEGLTPRQPENLPPHVAHSQERASRRSPGLEATSYVPNSETAQSHLVHEETDDTADHRYSEAPSSSISNFSSQATGSAVDRHDRYSTASHVSTATSVSTAASFRLPIQGTPASLESDYAKVSSKYARHVATEISAPEASSRISSMRAQDPLPPSRSSVTRNLLSSPHILSSVTSADTAAYYRQKRLPKRPEPAHKDPVTEAIESSRNSELPSLHVRRRRAVPSLPQISASQAYPKPLRLSTMKSPSPAPTASSADRAASAASTGTVARSTSRLITDIGNELNREMEEVLSPRSAAMAHRPLTPKKEVDVDTPTRRPRQVQSMKAIPFNAPPLPAPNKPLPSIPKPKTPKPQPKSEAPDSAFIDVDFGPGPAKSYVPARPPPPIPVLKPIDTTSPSAFDTTFDPYVTRADFSIKRDRTVRPAASMAAMSPRPIAAPLVDQRQQRVNQPTSSAYAPRSANAPSRFLGKMASMTELKNGRRDTISSRSTDSDDAVGMRTFLSEDSAASSASSSTRDKATSGSKRKFLSNLFKRNRKDGEN</sequence>
<organism evidence="2 3">
    <name type="scientific">Colletotrichum cuscutae</name>
    <dbReference type="NCBI Taxonomy" id="1209917"/>
    <lineage>
        <taxon>Eukaryota</taxon>
        <taxon>Fungi</taxon>
        <taxon>Dikarya</taxon>
        <taxon>Ascomycota</taxon>
        <taxon>Pezizomycotina</taxon>
        <taxon>Sordariomycetes</taxon>
        <taxon>Hypocreomycetidae</taxon>
        <taxon>Glomerellales</taxon>
        <taxon>Glomerellaceae</taxon>
        <taxon>Colletotrichum</taxon>
        <taxon>Colletotrichum acutatum species complex</taxon>
    </lineage>
</organism>
<keyword evidence="3" id="KW-1185">Reference proteome</keyword>
<feature type="compositionally biased region" description="Pro residues" evidence="1">
    <location>
        <begin position="294"/>
        <end position="303"/>
    </location>
</feature>